<dbReference type="InterPro" id="IPR014017">
    <property type="entry name" value="DNA_helicase_UvrD-like_C"/>
</dbReference>
<keyword evidence="5 13" id="KW-0347">Helicase</keyword>
<sequence>MGVSWTKEQQKVIDTRNCNILVSAAAGSGKTAVLVERIIQRITDKHQPIDIDRLLIVTFTRAAAGEMKERIRTAIEKKLEEDRDNEHLQRQSTLVHHAQITTIDSFCSYVVKNYFHLIDLDPSFRMGDEGEMRLLQADVADKVMEEAYSAPENEKFCFFADNFSSGKTDEKIPEMIRKLYGFSMSYPYPEEWLNACREAYDIETAEELEKAPWMKAVKEEIRKQIQEAAKLLTEAGNLAGEPDGPGFYLGLLEQEKAAAENLEKAETFAEYKALFDTLEFKRLPAGKKAEKELVSESVQELVKNLRNQAKDLLKEIQDRYFSESLEEILEHLKKAGEPVGVLVDLTLRFMECYREKKKEKNILDFADLEHYALEILVHHTPKGDERTDAAKELSRQFAEIMIDEYQDSNLVQEKLLTSVSGVEDGMYNIFMVGDVKQSIYRFRLARPDLFMEKFRTYPLTKGENRLRIDLHKNFRSRKEVLDSVNYLFYQIMGEDLGGVEYDRDAALYAGRVFPPKPEGSETMQPAAEVLLLEEDDPVWKDSENPESIRETEARMIAMRIRELMETEQVLDKKTETYRPVCYSDFTILLRTMSGWAETFKKILNSCGIPASVTTKTGYFSAPEVTSVLDYLQILDNPLQDIPLAGALRSMPQSFSFEELAEIKILGKEAEKPALYEALLLAEQQDSPLGEKTRGFLKIYRKLRSKVPYTPMHELIWDFFDETGFLLYQQAFVSGEQKKANLLMLAEKARDYESTSYRGLFNFIRYIENLKKYQVDFGEANILSDKEDTVRIMSIHGSKGLEFPIVFVAGMGKSINMQDARESMVMHPDLGIGAPAMDEKLRIRTRTILQRAVQQEIQAESLGEELRILYVALTRAKEKLILTGTVLKLQEKLAGFEMVKRQREERLSYGMRTKGKSYMDWILQALARHRAMKPLYAEYELPVYPLNPLYEGEGDFLIRKVYPLELVIEETQLRMEEEQEKARLLSWDCGQVYDEKLKQELEDSFSYVYPYEAQALIPSKLTVSEVKRMQEPVQEESHVLYEEKPVETYVPAFMREKEATPQGAARGTIYHRVLENLDYGKTEDLDQIKAQIKALGQQGKLTKIMEKTVRAQDIYRFVQSALGQRMKAAMEKGKLYREQPFVMEVSANQVKPEYDPQEQVLIQGIMDAYFEENGALVLVDYKTDKVYGKNPASLIKKYQVQLEYYAEALERLTGKAVKEKYIYSIDLGEAVPV</sequence>
<feature type="domain" description="UvrD-like helicase ATP-binding" evidence="16">
    <location>
        <begin position="3"/>
        <end position="477"/>
    </location>
</feature>
<name>A0ABX2I9R9_BLAHA</name>
<dbReference type="Pfam" id="PF00580">
    <property type="entry name" value="UvrD-helicase"/>
    <property type="match status" value="1"/>
</dbReference>
<dbReference type="HAMAP" id="MF_01451">
    <property type="entry name" value="AddA"/>
    <property type="match status" value="1"/>
</dbReference>
<dbReference type="SUPFAM" id="SSF52540">
    <property type="entry name" value="P-loop containing nucleoside triphosphate hydrolases"/>
    <property type="match status" value="1"/>
</dbReference>
<evidence type="ECO:0000256" key="2">
    <source>
        <dbReference type="ARBA" id="ARBA00022741"/>
    </source>
</evidence>
<proteinExistence type="inferred from homology"/>
<keyword evidence="4 13" id="KW-0378">Hydrolase</keyword>
<dbReference type="InterPro" id="IPR014016">
    <property type="entry name" value="UvrD-like_ATP-bd"/>
</dbReference>
<evidence type="ECO:0000259" key="17">
    <source>
        <dbReference type="PROSITE" id="PS51217"/>
    </source>
</evidence>
<dbReference type="PANTHER" id="PTHR11070:SF48">
    <property type="entry name" value="ATP-DEPENDENT HELICASE_NUCLEASE SUBUNIT A"/>
    <property type="match status" value="1"/>
</dbReference>
<comment type="similarity">
    <text evidence="13">Belongs to the helicase family. AddA subfamily.</text>
</comment>
<reference evidence="18 19" key="1">
    <citation type="journal article" date="2020" name="Cell Host Microbe">
        <title>Functional and Genomic Variation between Human-Derived Isolates of Lachnospiraceae Reveals Inter- and Intra-Species Diversity.</title>
        <authorList>
            <person name="Sorbara M.T."/>
            <person name="Littmann E.R."/>
            <person name="Fontana E."/>
            <person name="Moody T.U."/>
            <person name="Kohout C.E."/>
            <person name="Gjonbalaj M."/>
            <person name="Eaton V."/>
            <person name="Seok R."/>
            <person name="Leiner I.M."/>
            <person name="Pamer E.G."/>
        </authorList>
    </citation>
    <scope>NUCLEOTIDE SEQUENCE [LARGE SCALE GENOMIC DNA]</scope>
    <source>
        <strain evidence="18 19">MSK.15.26</strain>
    </source>
</reference>
<feature type="domain" description="UvrD-like helicase C-terminal" evidence="17">
    <location>
        <begin position="510"/>
        <end position="799"/>
    </location>
</feature>
<dbReference type="Gene3D" id="3.90.320.10">
    <property type="match status" value="1"/>
</dbReference>
<dbReference type="Proteomes" id="UP000822142">
    <property type="component" value="Unassembled WGS sequence"/>
</dbReference>
<comment type="catalytic activity">
    <reaction evidence="11 13">
        <text>Couples ATP hydrolysis with the unwinding of duplex DNA by translocating in the 3'-5' direction.</text>
        <dbReference type="EC" id="5.6.2.4"/>
    </reaction>
</comment>
<dbReference type="NCBIfam" id="TIGR02785">
    <property type="entry name" value="addA_Gpos"/>
    <property type="match status" value="1"/>
</dbReference>
<dbReference type="PROSITE" id="PS51198">
    <property type="entry name" value="UVRD_HELICASE_ATP_BIND"/>
    <property type="match status" value="1"/>
</dbReference>
<dbReference type="GO" id="GO:0004386">
    <property type="term" value="F:helicase activity"/>
    <property type="evidence" value="ECO:0007669"/>
    <property type="project" value="UniProtKB-KW"/>
</dbReference>
<dbReference type="InterPro" id="IPR014152">
    <property type="entry name" value="AddA"/>
</dbReference>
<dbReference type="InterPro" id="IPR011335">
    <property type="entry name" value="Restrct_endonuc-II-like"/>
</dbReference>
<dbReference type="Pfam" id="PF12705">
    <property type="entry name" value="PDDEXK_1"/>
    <property type="match status" value="1"/>
</dbReference>
<evidence type="ECO:0000256" key="13">
    <source>
        <dbReference type="HAMAP-Rule" id="MF_01451"/>
    </source>
</evidence>
<gene>
    <name evidence="13 18" type="primary">addA</name>
    <name evidence="18" type="ORF">G5A70_06790</name>
</gene>
<dbReference type="SUPFAM" id="SSF52980">
    <property type="entry name" value="Restriction endonuclease-like"/>
    <property type="match status" value="1"/>
</dbReference>
<evidence type="ECO:0000256" key="9">
    <source>
        <dbReference type="ARBA" id="ARBA00023204"/>
    </source>
</evidence>
<keyword evidence="2 13" id="KW-0547">Nucleotide-binding</keyword>
<dbReference type="Gene3D" id="3.40.50.300">
    <property type="entry name" value="P-loop containing nucleotide triphosphate hydrolases"/>
    <property type="match status" value="4"/>
</dbReference>
<accession>A0ABX2I9R9</accession>
<keyword evidence="6 13" id="KW-0269">Exonuclease</keyword>
<comment type="caution">
    <text evidence="18">The sequence shown here is derived from an EMBL/GenBank/DDBJ whole genome shotgun (WGS) entry which is preliminary data.</text>
</comment>
<dbReference type="InterPro" id="IPR027417">
    <property type="entry name" value="P-loop_NTPase"/>
</dbReference>
<dbReference type="PROSITE" id="PS51217">
    <property type="entry name" value="UVRD_HELICASE_CTER"/>
    <property type="match status" value="1"/>
</dbReference>
<feature type="binding site" evidence="14">
    <location>
        <begin position="24"/>
        <end position="31"/>
    </location>
    <ligand>
        <name>ATP</name>
        <dbReference type="ChEBI" id="CHEBI:30616"/>
    </ligand>
</feature>
<evidence type="ECO:0000256" key="14">
    <source>
        <dbReference type="PROSITE-ProRule" id="PRU00560"/>
    </source>
</evidence>
<dbReference type="EC" id="3.1.-.-" evidence="13"/>
<evidence type="ECO:0000256" key="15">
    <source>
        <dbReference type="SAM" id="Coils"/>
    </source>
</evidence>
<dbReference type="EC" id="5.6.2.4" evidence="13"/>
<evidence type="ECO:0000256" key="8">
    <source>
        <dbReference type="ARBA" id="ARBA00023125"/>
    </source>
</evidence>
<evidence type="ECO:0000256" key="1">
    <source>
        <dbReference type="ARBA" id="ARBA00022722"/>
    </source>
</evidence>
<keyword evidence="7 13" id="KW-0067">ATP-binding</keyword>
<dbReference type="InterPro" id="IPR011604">
    <property type="entry name" value="PDDEXK-like_dom_sf"/>
</dbReference>
<evidence type="ECO:0000313" key="19">
    <source>
        <dbReference type="Proteomes" id="UP000822142"/>
    </source>
</evidence>
<keyword evidence="15" id="KW-0175">Coiled coil</keyword>
<comment type="function">
    <text evidence="13">The heterodimer acts as both an ATP-dependent DNA helicase and an ATP-dependent, dual-direction single-stranded exonuclease. Recognizes the chi site generating a DNA molecule suitable for the initiation of homologous recombination. The AddA nuclease domain is required for chi fragment generation; this subunit has the helicase and 3' -&gt; 5' nuclease activities.</text>
</comment>
<feature type="coiled-coil region" evidence="15">
    <location>
        <begin position="288"/>
        <end position="315"/>
    </location>
</feature>
<dbReference type="PANTHER" id="PTHR11070">
    <property type="entry name" value="UVRD / RECB / PCRA DNA HELICASE FAMILY MEMBER"/>
    <property type="match status" value="1"/>
</dbReference>
<evidence type="ECO:0000256" key="3">
    <source>
        <dbReference type="ARBA" id="ARBA00022763"/>
    </source>
</evidence>
<keyword evidence="1 13" id="KW-0540">Nuclease</keyword>
<dbReference type="InterPro" id="IPR038726">
    <property type="entry name" value="PDDEXK_AddAB-type"/>
</dbReference>
<dbReference type="Pfam" id="PF13361">
    <property type="entry name" value="UvrD_C"/>
    <property type="match status" value="1"/>
</dbReference>
<dbReference type="InterPro" id="IPR000212">
    <property type="entry name" value="DNA_helicase_UvrD/REP"/>
</dbReference>
<evidence type="ECO:0000256" key="4">
    <source>
        <dbReference type="ARBA" id="ARBA00022801"/>
    </source>
</evidence>
<keyword evidence="8 13" id="KW-0238">DNA-binding</keyword>
<evidence type="ECO:0000256" key="7">
    <source>
        <dbReference type="ARBA" id="ARBA00022840"/>
    </source>
</evidence>
<evidence type="ECO:0000256" key="6">
    <source>
        <dbReference type="ARBA" id="ARBA00022839"/>
    </source>
</evidence>
<protein>
    <recommendedName>
        <fullName evidence="13">ATP-dependent helicase/nuclease subunit A</fullName>
        <ecNumber evidence="13">3.1.-.-</ecNumber>
        <ecNumber evidence="13">5.6.2.4</ecNumber>
    </recommendedName>
    <alternativeName>
        <fullName evidence="13">ATP-dependent helicase/nuclease AddA</fullName>
    </alternativeName>
    <alternativeName>
        <fullName evidence="13">DNA 3'-5' helicase AddA</fullName>
    </alternativeName>
</protein>
<evidence type="ECO:0000256" key="11">
    <source>
        <dbReference type="ARBA" id="ARBA00034617"/>
    </source>
</evidence>
<keyword evidence="9 13" id="KW-0234">DNA repair</keyword>
<dbReference type="EMBL" id="JAAITA010000006">
    <property type="protein sequence ID" value="NSJ85882.1"/>
    <property type="molecule type" value="Genomic_DNA"/>
</dbReference>
<evidence type="ECO:0000313" key="18">
    <source>
        <dbReference type="EMBL" id="NSJ85882.1"/>
    </source>
</evidence>
<evidence type="ECO:0000256" key="5">
    <source>
        <dbReference type="ARBA" id="ARBA00022806"/>
    </source>
</evidence>
<evidence type="ECO:0000256" key="10">
    <source>
        <dbReference type="ARBA" id="ARBA00023235"/>
    </source>
</evidence>
<dbReference type="RefSeq" id="WP_173748910.1">
    <property type="nucleotide sequence ID" value="NZ_JAAITA010000006.1"/>
</dbReference>
<keyword evidence="3 13" id="KW-0227">DNA damage</keyword>
<organism evidence="18 19">
    <name type="scientific">Blautia hansenii</name>
    <name type="common">Ruminococcus hansenii</name>
    <dbReference type="NCBI Taxonomy" id="1322"/>
    <lineage>
        <taxon>Bacteria</taxon>
        <taxon>Bacillati</taxon>
        <taxon>Bacillota</taxon>
        <taxon>Clostridia</taxon>
        <taxon>Lachnospirales</taxon>
        <taxon>Lachnospiraceae</taxon>
        <taxon>Blautia</taxon>
    </lineage>
</organism>
<keyword evidence="10 13" id="KW-0413">Isomerase</keyword>
<comment type="subunit">
    <text evidence="13">Heterodimer of AddA and AddB/RexB.</text>
</comment>
<evidence type="ECO:0000256" key="12">
    <source>
        <dbReference type="ARBA" id="ARBA00048988"/>
    </source>
</evidence>
<comment type="catalytic activity">
    <reaction evidence="12 13">
        <text>ATP + H2O = ADP + phosphate + H(+)</text>
        <dbReference type="Rhea" id="RHEA:13065"/>
        <dbReference type="ChEBI" id="CHEBI:15377"/>
        <dbReference type="ChEBI" id="CHEBI:15378"/>
        <dbReference type="ChEBI" id="CHEBI:30616"/>
        <dbReference type="ChEBI" id="CHEBI:43474"/>
        <dbReference type="ChEBI" id="CHEBI:456216"/>
        <dbReference type="EC" id="5.6.2.4"/>
    </reaction>
</comment>
<evidence type="ECO:0000259" key="16">
    <source>
        <dbReference type="PROSITE" id="PS51198"/>
    </source>
</evidence>
<keyword evidence="19" id="KW-1185">Reference proteome</keyword>
<comment type="cofactor">
    <cofactor evidence="13">
        <name>Mg(2+)</name>
        <dbReference type="ChEBI" id="CHEBI:18420"/>
    </cofactor>
</comment>